<dbReference type="AlphaFoldDB" id="A0A271KKN5"/>
<dbReference type="SUPFAM" id="SSF53756">
    <property type="entry name" value="UDP-Glycosyltransferase/glycogen phosphorylase"/>
    <property type="match status" value="1"/>
</dbReference>
<dbReference type="PANTHER" id="PTHR12526">
    <property type="entry name" value="GLYCOSYLTRANSFERASE"/>
    <property type="match status" value="1"/>
</dbReference>
<dbReference type="PANTHER" id="PTHR12526:SF635">
    <property type="entry name" value="GLYCOSYL TRANSFERASE GROUP 1"/>
    <property type="match status" value="1"/>
</dbReference>
<evidence type="ECO:0008006" key="3">
    <source>
        <dbReference type="Google" id="ProtNLM"/>
    </source>
</evidence>
<proteinExistence type="predicted"/>
<gene>
    <name evidence="1" type="ORF">CIT31_09295</name>
</gene>
<evidence type="ECO:0000313" key="1">
    <source>
        <dbReference type="EMBL" id="PAP95964.1"/>
    </source>
</evidence>
<dbReference type="GO" id="GO:0016757">
    <property type="term" value="F:glycosyltransferase activity"/>
    <property type="evidence" value="ECO:0007669"/>
    <property type="project" value="TreeGrafter"/>
</dbReference>
<evidence type="ECO:0000313" key="2">
    <source>
        <dbReference type="Proteomes" id="UP000215931"/>
    </source>
</evidence>
<dbReference type="Pfam" id="PF13692">
    <property type="entry name" value="Glyco_trans_1_4"/>
    <property type="match status" value="1"/>
</dbReference>
<protein>
    <recommendedName>
        <fullName evidence="3">Glycosyltransferase subfamily 4-like N-terminal domain-containing protein</fullName>
    </recommendedName>
</protein>
<organism evidence="1 2">
    <name type="scientific">Mesorhizobium wenxiniae</name>
    <dbReference type="NCBI Taxonomy" id="2014805"/>
    <lineage>
        <taxon>Bacteria</taxon>
        <taxon>Pseudomonadati</taxon>
        <taxon>Pseudomonadota</taxon>
        <taxon>Alphaproteobacteria</taxon>
        <taxon>Hyphomicrobiales</taxon>
        <taxon>Phyllobacteriaceae</taxon>
        <taxon>Mesorhizobium</taxon>
    </lineage>
</organism>
<reference evidence="1 2" key="1">
    <citation type="submission" date="2017-08" db="EMBL/GenBank/DDBJ databases">
        <title>Mesorhizobium wenxinae sp. nov., a novel rhizobial species isolated from root nodules of chickpea (Cicer arietinum L.).</title>
        <authorList>
            <person name="Zhang J."/>
        </authorList>
    </citation>
    <scope>NUCLEOTIDE SEQUENCE [LARGE SCALE GENOMIC DNA]</scope>
    <source>
        <strain evidence="2">WYCCWR 10019</strain>
    </source>
</reference>
<dbReference type="Proteomes" id="UP000215931">
    <property type="component" value="Unassembled WGS sequence"/>
</dbReference>
<name>A0A271KKN5_9HYPH</name>
<keyword evidence="2" id="KW-1185">Reference proteome</keyword>
<sequence length="417" mass="45791">MNVVQIVGCALNTGAGRGIRAVHEALLDAGIHSRVLGRVERDLPEDLFARRVPLLQRLPVGVKNRVYMWHLTRQFGVIPPNFHPISHGLRLHNTPEYRKADVIHVQWAHAPTLGPAFWRAIKREKRPVVWTLRDMWPFTGGCHFSGSCEKYACGCGQCPLLGGKDERITSDDIAFKAEHYGPQSVFVAISNTIAEQARKSTVLCGRAIHVIPNSVQMSQLRAMNKAQARSALGLPANTFVIASGALNLADPRKGADIMRHLLNVYRDNKNVHWCLFGKGLAELADPVPENCTGFGLIRDEVTLNQLYSAADVFVMPSLQESFGKVTVEAMACGTPVIGLFKTPAEEIISHGQTGWLVKHGDADAVVAAIETARALPVPSLRNFGVSARAAVIDRYSPEAIARLYIDLYESLLSSDQR</sequence>
<dbReference type="OrthoDB" id="9807414at2"/>
<dbReference type="Gene3D" id="3.40.50.2000">
    <property type="entry name" value="Glycogen Phosphorylase B"/>
    <property type="match status" value="2"/>
</dbReference>
<comment type="caution">
    <text evidence="1">The sequence shown here is derived from an EMBL/GenBank/DDBJ whole genome shotgun (WGS) entry which is preliminary data.</text>
</comment>
<accession>A0A271KKN5</accession>
<dbReference type="EMBL" id="NPKH01000016">
    <property type="protein sequence ID" value="PAP95964.1"/>
    <property type="molecule type" value="Genomic_DNA"/>
</dbReference>
<dbReference type="RefSeq" id="WP_095518338.1">
    <property type="nucleotide sequence ID" value="NZ_NPKH01000016.1"/>
</dbReference>